<gene>
    <name evidence="2" type="ORF">GUJ93_ZPchr0012g21966</name>
</gene>
<reference evidence="2" key="2">
    <citation type="submission" date="2021-02" db="EMBL/GenBank/DDBJ databases">
        <authorList>
            <person name="Kimball J.A."/>
            <person name="Haas M.W."/>
            <person name="Macchietto M."/>
            <person name="Kono T."/>
            <person name="Duquette J."/>
            <person name="Shao M."/>
        </authorList>
    </citation>
    <scope>NUCLEOTIDE SEQUENCE</scope>
    <source>
        <tissue evidence="2">Fresh leaf tissue</tissue>
    </source>
</reference>
<dbReference type="Proteomes" id="UP000729402">
    <property type="component" value="Unassembled WGS sequence"/>
</dbReference>
<sequence length="310" mass="35174">MQIYSTFFAEHLRKCSADSVFVKNMEFRHSSIVHFELPSSRVPHTNTTLPDSPIWFPIPRTSSLRWLHRPQSSTRLVAPDNVDRQIHPTAGPPSDSPGLRVILYIVVRTTARVVALHKHRHRHTLERSTSLLRICGAAAGRMPKGLDLHHRCHAGRLRHGPRRRPPRAPPPHCRCRPSCRVVLSTAPWRSRATLRHSTRRSVQCGGSRRRRRPLGWRPTDHDLSHPLPNGSDRLWLTVIGGSPDEIVEPRDVRVVLQEPIHILAAILKVVLSARIKASVILECPCNIGSRREFFFQVKMNCACCIATDLT</sequence>
<name>A0A8J5WM47_ZIZPA</name>
<organism evidence="2 3">
    <name type="scientific">Zizania palustris</name>
    <name type="common">Northern wild rice</name>
    <dbReference type="NCBI Taxonomy" id="103762"/>
    <lineage>
        <taxon>Eukaryota</taxon>
        <taxon>Viridiplantae</taxon>
        <taxon>Streptophyta</taxon>
        <taxon>Embryophyta</taxon>
        <taxon>Tracheophyta</taxon>
        <taxon>Spermatophyta</taxon>
        <taxon>Magnoliopsida</taxon>
        <taxon>Liliopsida</taxon>
        <taxon>Poales</taxon>
        <taxon>Poaceae</taxon>
        <taxon>BOP clade</taxon>
        <taxon>Oryzoideae</taxon>
        <taxon>Oryzeae</taxon>
        <taxon>Zizaniinae</taxon>
        <taxon>Zizania</taxon>
    </lineage>
</organism>
<keyword evidence="3" id="KW-1185">Reference proteome</keyword>
<comment type="caution">
    <text evidence="2">The sequence shown here is derived from an EMBL/GenBank/DDBJ whole genome shotgun (WGS) entry which is preliminary data.</text>
</comment>
<evidence type="ECO:0000313" key="3">
    <source>
        <dbReference type="Proteomes" id="UP000729402"/>
    </source>
</evidence>
<dbReference type="AlphaFoldDB" id="A0A8J5WM47"/>
<proteinExistence type="predicted"/>
<accession>A0A8J5WM47</accession>
<evidence type="ECO:0000256" key="1">
    <source>
        <dbReference type="SAM" id="MobiDB-lite"/>
    </source>
</evidence>
<dbReference type="EMBL" id="JAAALK010000080">
    <property type="protein sequence ID" value="KAG8091533.1"/>
    <property type="molecule type" value="Genomic_DNA"/>
</dbReference>
<reference evidence="2" key="1">
    <citation type="journal article" date="2021" name="bioRxiv">
        <title>Whole Genome Assembly and Annotation of Northern Wild Rice, Zizania palustris L., Supports a Whole Genome Duplication in the Zizania Genus.</title>
        <authorList>
            <person name="Haas M."/>
            <person name="Kono T."/>
            <person name="Macchietto M."/>
            <person name="Millas R."/>
            <person name="McGilp L."/>
            <person name="Shao M."/>
            <person name="Duquette J."/>
            <person name="Hirsch C.N."/>
            <person name="Kimball J."/>
        </authorList>
    </citation>
    <scope>NUCLEOTIDE SEQUENCE</scope>
    <source>
        <tissue evidence="2">Fresh leaf tissue</tissue>
    </source>
</reference>
<evidence type="ECO:0000313" key="2">
    <source>
        <dbReference type="EMBL" id="KAG8091533.1"/>
    </source>
</evidence>
<feature type="region of interest" description="Disordered" evidence="1">
    <location>
        <begin position="199"/>
        <end position="223"/>
    </location>
</feature>
<protein>
    <submittedName>
        <fullName evidence="2">Uncharacterized protein</fullName>
    </submittedName>
</protein>